<dbReference type="Gene3D" id="3.40.50.300">
    <property type="entry name" value="P-loop containing nucleotide triphosphate hydrolases"/>
    <property type="match status" value="1"/>
</dbReference>
<dbReference type="EMBL" id="WUMK01000014">
    <property type="protein sequence ID" value="MXN48992.1"/>
    <property type="molecule type" value="Genomic_DNA"/>
</dbReference>
<comment type="caution">
    <text evidence="2">The sequence shown here is derived from an EMBL/GenBank/DDBJ whole genome shotgun (WGS) entry which is preliminary data.</text>
</comment>
<dbReference type="SUPFAM" id="SSF52540">
    <property type="entry name" value="P-loop containing nucleoside triphosphate hydrolases"/>
    <property type="match status" value="1"/>
</dbReference>
<dbReference type="InterPro" id="IPR050678">
    <property type="entry name" value="DNA_Partitioning_ATPase"/>
</dbReference>
<gene>
    <name evidence="2" type="primary">repA</name>
    <name evidence="2" type="ORF">GR138_27705</name>
</gene>
<protein>
    <submittedName>
        <fullName evidence="2">Plasmid partitioning protein RepA</fullName>
    </submittedName>
</protein>
<dbReference type="CDD" id="cd02042">
    <property type="entry name" value="ParAB_family"/>
    <property type="match status" value="1"/>
</dbReference>
<name>A0A6N8SPR1_9HYPH</name>
<dbReference type="InterPro" id="IPR027417">
    <property type="entry name" value="P-loop_NTPase"/>
</dbReference>
<keyword evidence="3" id="KW-1185">Reference proteome</keyword>
<dbReference type="NCBIfam" id="TIGR03453">
    <property type="entry name" value="partition_RepA"/>
    <property type="match status" value="1"/>
</dbReference>
<dbReference type="PANTHER" id="PTHR13696">
    <property type="entry name" value="P-LOOP CONTAINING NUCLEOSIDE TRIPHOSPHATE HYDROLASE"/>
    <property type="match status" value="1"/>
</dbReference>
<dbReference type="Pfam" id="PF13614">
    <property type="entry name" value="AAA_31"/>
    <property type="match status" value="1"/>
</dbReference>
<dbReference type="AlphaFoldDB" id="A0A6N8SPR1"/>
<proteinExistence type="predicted"/>
<evidence type="ECO:0000313" key="3">
    <source>
        <dbReference type="Proteomes" id="UP000435802"/>
    </source>
</evidence>
<accession>A0A6N8SPR1</accession>
<reference evidence="2 3" key="1">
    <citation type="submission" date="2019-12" db="EMBL/GenBank/DDBJ databases">
        <title>Shinella kummerowiae sp. nov., a symbiotic bacterium isolated from root nodules of the herbal legume Kummerowia stipulacea.</title>
        <authorList>
            <person name="Gao J."/>
        </authorList>
    </citation>
    <scope>NUCLEOTIDE SEQUENCE [LARGE SCALE GENOMIC DNA]</scope>
    <source>
        <strain evidence="2 3">CCBAU 25048</strain>
    </source>
</reference>
<dbReference type="OrthoDB" id="9777757at2"/>
<sequence>MPQAGYLMNGRPDVWFDETVPVDVQTAADAALLSGQLSGIWQRLFSPAGRRRLRTFSSGEAARLIGVSDGYLRQLSLSGDGPQPSNISQTGRRGYTLDDINALRVHLAAQGGAKARYYLPHRNARAGEHLQVLAVTNFKSGSGKTTTATHLAQYLALHGYRVLAIDLDPQASMSALLGHQADADPNANASIYSAIRYDEEQVPFGSVIHKTHFPGIDLSPSSLELQEFEHATPRNLAMRHADMESAAGERSFGRIQTAIAMVGDDYDVVVLDCPPQLGFLTLSALYAATGVIVPVNPQMLDVASMSQFLYMISDLMSVARKAGGGPNFSFLRYLITQYEPTDGVQTQIAAFLRAQFGERVLTAPTVKSAAISEAALVRQTLYELGRDNFQRNAYDRAMESLTTVGAEIEGLIKAAWGRTDR</sequence>
<feature type="domain" description="AAA" evidence="1">
    <location>
        <begin position="131"/>
        <end position="316"/>
    </location>
</feature>
<dbReference type="InterPro" id="IPR017818">
    <property type="entry name" value="Plasmid_partition_RepA"/>
</dbReference>
<dbReference type="NCBIfam" id="NF010443">
    <property type="entry name" value="PRK13869.1"/>
    <property type="match status" value="1"/>
</dbReference>
<dbReference type="InterPro" id="IPR025669">
    <property type="entry name" value="AAA_dom"/>
</dbReference>
<dbReference type="PANTHER" id="PTHR13696:SF52">
    <property type="entry name" value="PARA FAMILY PROTEIN CT_582"/>
    <property type="match status" value="1"/>
</dbReference>
<evidence type="ECO:0000259" key="1">
    <source>
        <dbReference type="Pfam" id="PF13614"/>
    </source>
</evidence>
<evidence type="ECO:0000313" key="2">
    <source>
        <dbReference type="EMBL" id="MXN48992.1"/>
    </source>
</evidence>
<organism evidence="2 3">
    <name type="scientific">Shinella kummerowiae</name>
    <dbReference type="NCBI Taxonomy" id="417745"/>
    <lineage>
        <taxon>Bacteria</taxon>
        <taxon>Pseudomonadati</taxon>
        <taxon>Pseudomonadota</taxon>
        <taxon>Alphaproteobacteria</taxon>
        <taxon>Hyphomicrobiales</taxon>
        <taxon>Rhizobiaceae</taxon>
        <taxon>Shinella</taxon>
    </lineage>
</organism>
<dbReference type="Proteomes" id="UP000435802">
    <property type="component" value="Unassembled WGS sequence"/>
</dbReference>